<dbReference type="eggNOG" id="ENOG5031U32">
    <property type="taxonomic scope" value="Bacteria"/>
</dbReference>
<accession>U2V374</accession>
<proteinExistence type="predicted"/>
<evidence type="ECO:0000313" key="2">
    <source>
        <dbReference type="Proteomes" id="UP000016638"/>
    </source>
</evidence>
<gene>
    <name evidence="1" type="ORF">HMPREF1316_1536</name>
</gene>
<evidence type="ECO:0000313" key="1">
    <source>
        <dbReference type="EMBL" id="ERL09787.1"/>
    </source>
</evidence>
<dbReference type="EMBL" id="AWEZ01000020">
    <property type="protein sequence ID" value="ERL09787.1"/>
    <property type="molecule type" value="Genomic_DNA"/>
</dbReference>
<dbReference type="STRING" id="1125712.HMPREF1316_1536"/>
<dbReference type="AlphaFoldDB" id="U2V374"/>
<protein>
    <submittedName>
        <fullName evidence="1">Uncharacterized protein</fullName>
    </submittedName>
</protein>
<comment type="caution">
    <text evidence="1">The sequence shown here is derived from an EMBL/GenBank/DDBJ whole genome shotgun (WGS) entry which is preliminary data.</text>
</comment>
<dbReference type="Proteomes" id="UP000016638">
    <property type="component" value="Unassembled WGS sequence"/>
</dbReference>
<sequence length="114" mass="12806">MMGRPSVTLGRCAVCGRTWPLNQHHVVRRGAGRMWLHGVELAKPTITLCGNGNASGCHGLAHQNRLHFRWVDRRPNAADGIVSSAGHWEYLLCDEPTRYQDALDMDGWRRICAM</sequence>
<name>U2V374_9ACTN</name>
<keyword evidence="2" id="KW-1185">Reference proteome</keyword>
<dbReference type="PATRIC" id="fig|1125712.3.peg.598"/>
<organism evidence="1 2">
    <name type="scientific">Olsenella profusa F0195</name>
    <dbReference type="NCBI Taxonomy" id="1125712"/>
    <lineage>
        <taxon>Bacteria</taxon>
        <taxon>Bacillati</taxon>
        <taxon>Actinomycetota</taxon>
        <taxon>Coriobacteriia</taxon>
        <taxon>Coriobacteriales</taxon>
        <taxon>Atopobiaceae</taxon>
        <taxon>Olsenella</taxon>
    </lineage>
</organism>
<reference evidence="1 2" key="1">
    <citation type="submission" date="2013-08" db="EMBL/GenBank/DDBJ databases">
        <authorList>
            <person name="Durkin A.S."/>
            <person name="Haft D.R."/>
            <person name="McCorrison J."/>
            <person name="Torralba M."/>
            <person name="Gillis M."/>
            <person name="Haft D.H."/>
            <person name="Methe B."/>
            <person name="Sutton G."/>
            <person name="Nelson K.E."/>
        </authorList>
    </citation>
    <scope>NUCLEOTIDE SEQUENCE [LARGE SCALE GENOMIC DNA]</scope>
    <source>
        <strain evidence="1 2">F0195</strain>
    </source>
</reference>